<dbReference type="SMART" id="SM00342">
    <property type="entry name" value="HTH_ARAC"/>
    <property type="match status" value="1"/>
</dbReference>
<dbReference type="PATRIC" id="fig|935700.4.peg.2"/>
<keyword evidence="2" id="KW-0238">DNA-binding</keyword>
<dbReference type="OrthoDB" id="9783876at2"/>
<proteinExistence type="predicted"/>
<sequence length="290" mass="31872">MTDDYALHVPESTGAFLHRATPKAHHCDLTGLSIVALPPGRIDVELRSAPGYINVIPQTNANRVDRFIVDDRDLLSRSVANRGGGFDLFAGGLDHEISGENFGWELFVELDETQLPQLAVEAWDGEMRITRRGVCRSDFAVSNLARLAIEHMRQGITDRLYVEGLSIAIVARCLAQASDLPETVTTSGTDARIARAIDYVEAHLGEGLSVAAIASAAAMSPSWFQTAFKATTGQPVFAYVRERRLERARLLLADRRLSLTQIAFACGFSSHSHMTRLFSARYGASPREMR</sequence>
<dbReference type="InterPro" id="IPR009057">
    <property type="entry name" value="Homeodomain-like_sf"/>
</dbReference>
<evidence type="ECO:0000256" key="2">
    <source>
        <dbReference type="ARBA" id="ARBA00023125"/>
    </source>
</evidence>
<dbReference type="Pfam" id="PF12833">
    <property type="entry name" value="HTH_18"/>
    <property type="match status" value="1"/>
</dbReference>
<organism evidence="5 6">
    <name type="scientific">Jannaschia aquimarina</name>
    <dbReference type="NCBI Taxonomy" id="935700"/>
    <lineage>
        <taxon>Bacteria</taxon>
        <taxon>Pseudomonadati</taxon>
        <taxon>Pseudomonadota</taxon>
        <taxon>Alphaproteobacteria</taxon>
        <taxon>Rhodobacterales</taxon>
        <taxon>Roseobacteraceae</taxon>
        <taxon>Jannaschia</taxon>
    </lineage>
</organism>
<dbReference type="STRING" id="935700.jaqu_00020"/>
<dbReference type="EMBL" id="JYFE01000001">
    <property type="protein sequence ID" value="KIT18202.1"/>
    <property type="molecule type" value="Genomic_DNA"/>
</dbReference>
<name>A0A0D1CTV6_9RHOB</name>
<comment type="caution">
    <text evidence="5">The sequence shown here is derived from an EMBL/GenBank/DDBJ whole genome shotgun (WGS) entry which is preliminary data.</text>
</comment>
<evidence type="ECO:0000256" key="3">
    <source>
        <dbReference type="ARBA" id="ARBA00023163"/>
    </source>
</evidence>
<dbReference type="PROSITE" id="PS01124">
    <property type="entry name" value="HTH_ARAC_FAMILY_2"/>
    <property type="match status" value="1"/>
</dbReference>
<keyword evidence="6" id="KW-1185">Reference proteome</keyword>
<keyword evidence="3" id="KW-0804">Transcription</keyword>
<dbReference type="InterPro" id="IPR050204">
    <property type="entry name" value="AraC_XylS_family_regulators"/>
</dbReference>
<protein>
    <submittedName>
        <fullName evidence="5">XylR_1 protein</fullName>
    </submittedName>
</protein>
<evidence type="ECO:0000256" key="1">
    <source>
        <dbReference type="ARBA" id="ARBA00023015"/>
    </source>
</evidence>
<accession>A0A0D1CTV6</accession>
<dbReference type="GO" id="GO:0043565">
    <property type="term" value="F:sequence-specific DNA binding"/>
    <property type="evidence" value="ECO:0007669"/>
    <property type="project" value="InterPro"/>
</dbReference>
<dbReference type="RefSeq" id="WP_052500655.1">
    <property type="nucleotide sequence ID" value="NZ_FZPF01000002.1"/>
</dbReference>
<evidence type="ECO:0000313" key="6">
    <source>
        <dbReference type="Proteomes" id="UP000032232"/>
    </source>
</evidence>
<dbReference type="AlphaFoldDB" id="A0A0D1CTV6"/>
<gene>
    <name evidence="5" type="primary">xylR_1</name>
    <name evidence="5" type="ORF">jaqu_00020</name>
</gene>
<evidence type="ECO:0000259" key="4">
    <source>
        <dbReference type="PROSITE" id="PS01124"/>
    </source>
</evidence>
<dbReference type="Gene3D" id="1.10.10.60">
    <property type="entry name" value="Homeodomain-like"/>
    <property type="match status" value="2"/>
</dbReference>
<dbReference type="PANTHER" id="PTHR46796">
    <property type="entry name" value="HTH-TYPE TRANSCRIPTIONAL ACTIVATOR RHAS-RELATED"/>
    <property type="match status" value="1"/>
</dbReference>
<dbReference type="GO" id="GO:0003700">
    <property type="term" value="F:DNA-binding transcription factor activity"/>
    <property type="evidence" value="ECO:0007669"/>
    <property type="project" value="InterPro"/>
</dbReference>
<keyword evidence="1" id="KW-0805">Transcription regulation</keyword>
<dbReference type="PANTHER" id="PTHR46796:SF6">
    <property type="entry name" value="ARAC SUBFAMILY"/>
    <property type="match status" value="1"/>
</dbReference>
<evidence type="ECO:0000313" key="5">
    <source>
        <dbReference type="EMBL" id="KIT18202.1"/>
    </source>
</evidence>
<reference evidence="5 6" key="1">
    <citation type="submission" date="2015-02" db="EMBL/GenBank/DDBJ databases">
        <title>Genome Sequence of Jannaschia aquimarina DSM28248, a member of the Roseobacter clade.</title>
        <authorList>
            <person name="Voget S."/>
            <person name="Daniel R."/>
        </authorList>
    </citation>
    <scope>NUCLEOTIDE SEQUENCE [LARGE SCALE GENOMIC DNA]</scope>
    <source>
        <strain evidence="5 6">GSW-M26</strain>
    </source>
</reference>
<feature type="domain" description="HTH araC/xylS-type" evidence="4">
    <location>
        <begin position="194"/>
        <end position="290"/>
    </location>
</feature>
<dbReference type="SUPFAM" id="SSF46689">
    <property type="entry name" value="Homeodomain-like"/>
    <property type="match status" value="2"/>
</dbReference>
<dbReference type="InterPro" id="IPR018060">
    <property type="entry name" value="HTH_AraC"/>
</dbReference>
<dbReference type="Proteomes" id="UP000032232">
    <property type="component" value="Unassembled WGS sequence"/>
</dbReference>